<dbReference type="EMBL" id="JAHRIO010090242">
    <property type="protein sequence ID" value="MEQ2187570.1"/>
    <property type="molecule type" value="Genomic_DNA"/>
</dbReference>
<keyword evidence="1" id="KW-1133">Transmembrane helix</keyword>
<evidence type="ECO:0008006" key="4">
    <source>
        <dbReference type="Google" id="ProtNLM"/>
    </source>
</evidence>
<keyword evidence="3" id="KW-1185">Reference proteome</keyword>
<name>A0ABV0PVQ9_9TELE</name>
<gene>
    <name evidence="2" type="ORF">GOODEAATRI_006008</name>
</gene>
<proteinExistence type="predicted"/>
<protein>
    <recommendedName>
        <fullName evidence="4">Secreted protein</fullName>
    </recommendedName>
</protein>
<feature type="transmembrane region" description="Helical" evidence="1">
    <location>
        <begin position="12"/>
        <end position="34"/>
    </location>
</feature>
<reference evidence="2 3" key="1">
    <citation type="submission" date="2021-06" db="EMBL/GenBank/DDBJ databases">
        <authorList>
            <person name="Palmer J.M."/>
        </authorList>
    </citation>
    <scope>NUCLEOTIDE SEQUENCE [LARGE SCALE GENOMIC DNA]</scope>
    <source>
        <strain evidence="2 3">GA_2019</strain>
        <tissue evidence="2">Muscle</tissue>
    </source>
</reference>
<evidence type="ECO:0000313" key="2">
    <source>
        <dbReference type="EMBL" id="MEQ2187570.1"/>
    </source>
</evidence>
<dbReference type="Proteomes" id="UP001476798">
    <property type="component" value="Unassembled WGS sequence"/>
</dbReference>
<keyword evidence="1" id="KW-0812">Transmembrane</keyword>
<comment type="caution">
    <text evidence="2">The sequence shown here is derived from an EMBL/GenBank/DDBJ whole genome shotgun (WGS) entry which is preliminary data.</text>
</comment>
<keyword evidence="1" id="KW-0472">Membrane</keyword>
<evidence type="ECO:0000313" key="3">
    <source>
        <dbReference type="Proteomes" id="UP001476798"/>
    </source>
</evidence>
<accession>A0ABV0PVQ9</accession>
<sequence>MLFGVCYLPSFLFLSFILPLRGTFFLCLAPLLFVPLWKQLMFSSATCGQLMAKDISLIHSNDESRWETGALLSLAAAAAEEAAANHFKLYLATNKPTKLCTGLCSAFL</sequence>
<organism evidence="2 3">
    <name type="scientific">Goodea atripinnis</name>
    <dbReference type="NCBI Taxonomy" id="208336"/>
    <lineage>
        <taxon>Eukaryota</taxon>
        <taxon>Metazoa</taxon>
        <taxon>Chordata</taxon>
        <taxon>Craniata</taxon>
        <taxon>Vertebrata</taxon>
        <taxon>Euteleostomi</taxon>
        <taxon>Actinopterygii</taxon>
        <taxon>Neopterygii</taxon>
        <taxon>Teleostei</taxon>
        <taxon>Neoteleostei</taxon>
        <taxon>Acanthomorphata</taxon>
        <taxon>Ovalentaria</taxon>
        <taxon>Atherinomorphae</taxon>
        <taxon>Cyprinodontiformes</taxon>
        <taxon>Goodeidae</taxon>
        <taxon>Goodea</taxon>
    </lineage>
</organism>
<evidence type="ECO:0000256" key="1">
    <source>
        <dbReference type="SAM" id="Phobius"/>
    </source>
</evidence>